<dbReference type="Proteomes" id="UP001158050">
    <property type="component" value="Unassembled WGS sequence"/>
</dbReference>
<evidence type="ECO:0000313" key="1">
    <source>
        <dbReference type="EMBL" id="SMP94697.1"/>
    </source>
</evidence>
<organism evidence="1 2">
    <name type="scientific">Epilithonimonas pallida</name>
    <dbReference type="NCBI Taxonomy" id="373671"/>
    <lineage>
        <taxon>Bacteria</taxon>
        <taxon>Pseudomonadati</taxon>
        <taxon>Bacteroidota</taxon>
        <taxon>Flavobacteriia</taxon>
        <taxon>Flavobacteriales</taxon>
        <taxon>Weeksellaceae</taxon>
        <taxon>Chryseobacterium group</taxon>
        <taxon>Epilithonimonas</taxon>
    </lineage>
</organism>
<dbReference type="RefSeq" id="WP_283417282.1">
    <property type="nucleotide sequence ID" value="NZ_FXUO01000006.1"/>
</dbReference>
<accession>A0ABY1R822</accession>
<dbReference type="EMBL" id="FXUO01000006">
    <property type="protein sequence ID" value="SMP94697.1"/>
    <property type="molecule type" value="Genomic_DNA"/>
</dbReference>
<protein>
    <recommendedName>
        <fullName evidence="3">Phage portal protein</fullName>
    </recommendedName>
</protein>
<evidence type="ECO:0008006" key="3">
    <source>
        <dbReference type="Google" id="ProtNLM"/>
    </source>
</evidence>
<reference evidence="1 2" key="1">
    <citation type="submission" date="2017-05" db="EMBL/GenBank/DDBJ databases">
        <authorList>
            <person name="Varghese N."/>
            <person name="Submissions S."/>
        </authorList>
    </citation>
    <scope>NUCLEOTIDE SEQUENCE [LARGE SCALE GENOMIC DNA]</scope>
    <source>
        <strain evidence="1 2">DSM 18015</strain>
    </source>
</reference>
<proteinExistence type="predicted"/>
<gene>
    <name evidence="1" type="ORF">SAMN05421679_10696</name>
</gene>
<keyword evidence="2" id="KW-1185">Reference proteome</keyword>
<comment type="caution">
    <text evidence="1">The sequence shown here is derived from an EMBL/GenBank/DDBJ whole genome shotgun (WGS) entry which is preliminary data.</text>
</comment>
<sequence>MIELENDAIVGDQNLAFTFEVLDQNPREKSNSTNPWSPVDIFSQRPMVSRYGDWNVFPYGEMNQLPNMLRNVIYSNSIVPGQLFQKNGLFWGQGPKLYRESIVDNTIVRENIEDPEIEAWLETWDWEKYLQKCTADFSVIESCYTKFVNKKGWRIGSNLQISYLEHVAPNKPLVVGKLQTPTHIIMHRPDYPEIYDVYELFDKFQPFKSGISIHYANLYTFCSDFFSIPQILGSVPWIIQSSNVPKFFEALSKNSVNIKYHITSPMAFWTSVEDKLKNDCIDQNKTYKKSMLTAYKKKLLTQIQKVLSSYENAGKFWHSEQVLQEIGGSMVEQGWKITKIEQNMAETVSAQINIATKADKSVAVGMGIDSAIGGVTEQGRSGSGSEKYYAVNNFYQIGIDLPEMVIFEAMNAAIKINFPEKKKIKMGFYREQPKMQQDMSPQDRGYKAKG</sequence>
<name>A0ABY1R822_9FLAO</name>
<evidence type="ECO:0000313" key="2">
    <source>
        <dbReference type="Proteomes" id="UP001158050"/>
    </source>
</evidence>